<gene>
    <name evidence="2" type="ORF">HGP29_08365</name>
</gene>
<comment type="caution">
    <text evidence="2">The sequence shown here is derived from an EMBL/GenBank/DDBJ whole genome shotgun (WGS) entry which is preliminary data.</text>
</comment>
<feature type="signal peptide" evidence="1">
    <location>
        <begin position="1"/>
        <end position="25"/>
    </location>
</feature>
<evidence type="ECO:0000313" key="2">
    <source>
        <dbReference type="EMBL" id="NLR91218.1"/>
    </source>
</evidence>
<name>A0A7X8XVD1_9BACT</name>
<evidence type="ECO:0000256" key="1">
    <source>
        <dbReference type="SAM" id="SignalP"/>
    </source>
</evidence>
<feature type="chain" id="PRO_5031299229" description="DUF4595 domain-containing protein" evidence="1">
    <location>
        <begin position="26"/>
        <end position="283"/>
    </location>
</feature>
<protein>
    <recommendedName>
        <fullName evidence="4">DUF4595 domain-containing protein</fullName>
    </recommendedName>
</protein>
<evidence type="ECO:0008006" key="4">
    <source>
        <dbReference type="Google" id="ProtNLM"/>
    </source>
</evidence>
<dbReference type="Proteomes" id="UP000585050">
    <property type="component" value="Unassembled WGS sequence"/>
</dbReference>
<proteinExistence type="predicted"/>
<accession>A0A7X8XVD1</accession>
<dbReference type="AlphaFoldDB" id="A0A7X8XVD1"/>
<organism evidence="2 3">
    <name type="scientific">Flammeovirga agarivorans</name>
    <dbReference type="NCBI Taxonomy" id="2726742"/>
    <lineage>
        <taxon>Bacteria</taxon>
        <taxon>Pseudomonadati</taxon>
        <taxon>Bacteroidota</taxon>
        <taxon>Cytophagia</taxon>
        <taxon>Cytophagales</taxon>
        <taxon>Flammeovirgaceae</taxon>
        <taxon>Flammeovirga</taxon>
    </lineage>
</organism>
<keyword evidence="3" id="KW-1185">Reference proteome</keyword>
<dbReference type="RefSeq" id="WP_168881915.1">
    <property type="nucleotide sequence ID" value="NZ_JABAIL010000002.1"/>
</dbReference>
<keyword evidence="1" id="KW-0732">Signal</keyword>
<evidence type="ECO:0000313" key="3">
    <source>
        <dbReference type="Proteomes" id="UP000585050"/>
    </source>
</evidence>
<reference evidence="2 3" key="1">
    <citation type="submission" date="2020-04" db="EMBL/GenBank/DDBJ databases">
        <title>Flammeovirga sp. SR4, a novel species isolated from seawater.</title>
        <authorList>
            <person name="Wang X."/>
        </authorList>
    </citation>
    <scope>NUCLEOTIDE SEQUENCE [LARGE SCALE GENOMIC DNA]</scope>
    <source>
        <strain evidence="2 3">SR4</strain>
    </source>
</reference>
<sequence>MRLSKTTYNCLLSVLFILSSCGAFEEDDTPGTGELVEQIVSSIELEYNLADPDGDALRAIFYTYDSNKLLSVGQNFINDSSSFMLFSYDDNDLLDYIEVSNVQGTILHNYSFTKVTDKRSLVLKDGKPYMNVAYHSNSDLLYSVQNLGTNTTTFYTYEDGNLAQKTIFLEIIDDLDNAPDLRSVYSYSNYGTSIFATFLPLSSILILNEIEDYRLTNELSTSTHSVNDINRYFTRNDSTKIEFRSILNEYTYPKTISMIYSIQDSAFHQIIHSISYVGDSSPF</sequence>
<dbReference type="PROSITE" id="PS51257">
    <property type="entry name" value="PROKAR_LIPOPROTEIN"/>
    <property type="match status" value="1"/>
</dbReference>
<dbReference type="EMBL" id="JABAIL010000002">
    <property type="protein sequence ID" value="NLR91218.1"/>
    <property type="molecule type" value="Genomic_DNA"/>
</dbReference>